<feature type="transmembrane region" description="Helical" evidence="7">
    <location>
        <begin position="420"/>
        <end position="440"/>
    </location>
</feature>
<gene>
    <name evidence="9" type="primary">eccD</name>
    <name evidence="9" type="ORF">L1O03_01990</name>
</gene>
<dbReference type="NCBIfam" id="TIGR03920">
    <property type="entry name" value="T7SS_EccD"/>
    <property type="match status" value="1"/>
</dbReference>
<evidence type="ECO:0000256" key="2">
    <source>
        <dbReference type="ARBA" id="ARBA00006162"/>
    </source>
</evidence>
<protein>
    <submittedName>
        <fullName evidence="9">Type VII secretion integral membrane protein EccD</fullName>
    </submittedName>
</protein>
<dbReference type="InterPro" id="IPR024962">
    <property type="entry name" value="YukD-like"/>
</dbReference>
<feature type="transmembrane region" description="Helical" evidence="7">
    <location>
        <begin position="330"/>
        <end position="350"/>
    </location>
</feature>
<dbReference type="InterPro" id="IPR044049">
    <property type="entry name" value="EccD_transm"/>
</dbReference>
<keyword evidence="3" id="KW-1003">Cell membrane</keyword>
<feature type="transmembrane region" description="Helical" evidence="7">
    <location>
        <begin position="382"/>
        <end position="408"/>
    </location>
</feature>
<reference evidence="9" key="1">
    <citation type="submission" date="2022-01" db="EMBL/GenBank/DDBJ databases">
        <title>Corynebacterium sp. nov isolated from isolated from the feces of the greater white-fronted geese (Anser albifrons) at Poyang Lake, PR China.</title>
        <authorList>
            <person name="Liu Q."/>
        </authorList>
    </citation>
    <scope>NUCLEOTIDE SEQUENCE</scope>
    <source>
        <strain evidence="9">JCM 32435</strain>
    </source>
</reference>
<evidence type="ECO:0000256" key="6">
    <source>
        <dbReference type="ARBA" id="ARBA00023136"/>
    </source>
</evidence>
<dbReference type="Pfam" id="PF19053">
    <property type="entry name" value="EccD"/>
    <property type="match status" value="1"/>
</dbReference>
<dbReference type="Pfam" id="PF08817">
    <property type="entry name" value="YukD"/>
    <property type="match status" value="1"/>
</dbReference>
<evidence type="ECO:0000259" key="8">
    <source>
        <dbReference type="Pfam" id="PF19053"/>
    </source>
</evidence>
<sequence>MITDHVVRLSFRIHVGSHHREVDLAVPASSTLNEVMDDVMAFSQAPRVDRPWRAATVSGTLLDLTCPLAATGLRHGSIVVLSPRVEESTPVVRDAAELLLDSAPESPPWRLLPWLPLLGAGAAAALLVVWPLDGVPLWARLLLLTLGLLTLHRRCPGTIAIPLAALACAAGVGATAVLTPDSLHAPQLAWGIAAAVAALLTCVGTLHAIARLSWRWLAGIGSLGLAGVLGTVSIAAGMGVCALAAEAILLGMTLLLCTPRLAMSLAGLTVPRLPSAGQTLAISDDVDPHREDSARRAGELHDGFLLAATLILAPGLLLVALSAAGAGRGVTALVLCLATAGAVILHAMRYHRPWGRALLSGIAILALLATMLATVQEGATEWGVGFCLILALGMTSAPAWWHIITALQPTTMVWYERAEFLALALIAPLSLHLMGLFAAIRGLG</sequence>
<organism evidence="9 10">
    <name type="scientific">Corynebacterium uropygiale</name>
    <dbReference type="NCBI Taxonomy" id="1775911"/>
    <lineage>
        <taxon>Bacteria</taxon>
        <taxon>Bacillati</taxon>
        <taxon>Actinomycetota</taxon>
        <taxon>Actinomycetes</taxon>
        <taxon>Mycobacteriales</taxon>
        <taxon>Corynebacteriaceae</taxon>
        <taxon>Corynebacterium</taxon>
    </lineage>
</organism>
<feature type="transmembrane region" description="Helical" evidence="7">
    <location>
        <begin position="357"/>
        <end position="376"/>
    </location>
</feature>
<dbReference type="AlphaFoldDB" id="A0A9X1U6R0"/>
<keyword evidence="10" id="KW-1185">Reference proteome</keyword>
<feature type="transmembrane region" description="Helical" evidence="7">
    <location>
        <begin position="159"/>
        <end position="178"/>
    </location>
</feature>
<comment type="subcellular location">
    <subcellularLocation>
        <location evidence="1">Cell membrane</location>
        <topology evidence="1">Multi-pass membrane protein</topology>
    </subcellularLocation>
</comment>
<keyword evidence="5 7" id="KW-1133">Transmembrane helix</keyword>
<accession>A0A9X1U6R0</accession>
<feature type="transmembrane region" description="Helical" evidence="7">
    <location>
        <begin position="242"/>
        <end position="262"/>
    </location>
</feature>
<feature type="transmembrane region" description="Helical" evidence="7">
    <location>
        <begin position="216"/>
        <end position="236"/>
    </location>
</feature>
<dbReference type="EMBL" id="JAKGSI010000001">
    <property type="protein sequence ID" value="MCF4005947.1"/>
    <property type="molecule type" value="Genomic_DNA"/>
</dbReference>
<evidence type="ECO:0000256" key="7">
    <source>
        <dbReference type="SAM" id="Phobius"/>
    </source>
</evidence>
<dbReference type="GO" id="GO:0005886">
    <property type="term" value="C:plasma membrane"/>
    <property type="evidence" value="ECO:0007669"/>
    <property type="project" value="UniProtKB-SubCell"/>
</dbReference>
<evidence type="ECO:0000313" key="10">
    <source>
        <dbReference type="Proteomes" id="UP001139336"/>
    </source>
</evidence>
<evidence type="ECO:0000256" key="5">
    <source>
        <dbReference type="ARBA" id="ARBA00022989"/>
    </source>
</evidence>
<dbReference type="RefSeq" id="WP_236117734.1">
    <property type="nucleotide sequence ID" value="NZ_JAKGSI010000001.1"/>
</dbReference>
<evidence type="ECO:0000256" key="4">
    <source>
        <dbReference type="ARBA" id="ARBA00022692"/>
    </source>
</evidence>
<evidence type="ECO:0000256" key="3">
    <source>
        <dbReference type="ARBA" id="ARBA00022475"/>
    </source>
</evidence>
<comment type="caution">
    <text evidence="9">The sequence shown here is derived from an EMBL/GenBank/DDBJ whole genome shotgun (WGS) entry which is preliminary data.</text>
</comment>
<keyword evidence="6 7" id="KW-0472">Membrane</keyword>
<feature type="domain" description="EccD-like transmembrane" evidence="8">
    <location>
        <begin position="121"/>
        <end position="443"/>
    </location>
</feature>
<comment type="similarity">
    <text evidence="2">Belongs to the EccD/Snm4 family.</text>
</comment>
<dbReference type="InterPro" id="IPR006707">
    <property type="entry name" value="T7SS_EccD"/>
</dbReference>
<evidence type="ECO:0000313" key="9">
    <source>
        <dbReference type="EMBL" id="MCF4005947.1"/>
    </source>
</evidence>
<feature type="transmembrane region" description="Helical" evidence="7">
    <location>
        <begin position="190"/>
        <end position="209"/>
    </location>
</feature>
<feature type="transmembrane region" description="Helical" evidence="7">
    <location>
        <begin position="304"/>
        <end position="324"/>
    </location>
</feature>
<dbReference type="Proteomes" id="UP001139336">
    <property type="component" value="Unassembled WGS sequence"/>
</dbReference>
<name>A0A9X1U6R0_9CORY</name>
<proteinExistence type="inferred from homology"/>
<keyword evidence="4 7" id="KW-0812">Transmembrane</keyword>
<evidence type="ECO:0000256" key="1">
    <source>
        <dbReference type="ARBA" id="ARBA00004651"/>
    </source>
</evidence>